<reference evidence="3" key="1">
    <citation type="submission" date="2020-07" db="EMBL/GenBank/DDBJ databases">
        <title>Genome sequence and genetic diversity analysis of an under-domesticated orphan crop, white fonio (Digitaria exilis).</title>
        <authorList>
            <person name="Bennetzen J.L."/>
            <person name="Chen S."/>
            <person name="Ma X."/>
            <person name="Wang X."/>
            <person name="Yssel A.E.J."/>
            <person name="Chaluvadi S.R."/>
            <person name="Johnson M."/>
            <person name="Gangashetty P."/>
            <person name="Hamidou F."/>
            <person name="Sanogo M.D."/>
            <person name="Zwaenepoel A."/>
            <person name="Wallace J."/>
            <person name="Van De Peer Y."/>
            <person name="Van Deynze A."/>
        </authorList>
    </citation>
    <scope>NUCLEOTIDE SEQUENCE</scope>
    <source>
        <tissue evidence="3">Leaves</tissue>
    </source>
</reference>
<accession>A0A835F569</accession>
<evidence type="ECO:0000259" key="2">
    <source>
        <dbReference type="Pfam" id="PF05678"/>
    </source>
</evidence>
<sequence length="129" mass="13522">MEGNSKKKKPATGEACGGGKTARTHWRRRDPADTSVYVVPPDQFRTVVQQLTGATTGLSSPVTEPHHHRQGAIDGKAEAQQTTQDAGGGTGTNAQAQQHAGGGEESCSSKGKTLGQIYDECMAWANADD</sequence>
<dbReference type="AlphaFoldDB" id="A0A835F569"/>
<evidence type="ECO:0000313" key="3">
    <source>
        <dbReference type="EMBL" id="KAF8728251.1"/>
    </source>
</evidence>
<feature type="region of interest" description="Disordered" evidence="1">
    <location>
        <begin position="1"/>
        <end position="35"/>
    </location>
</feature>
<feature type="region of interest" description="Disordered" evidence="1">
    <location>
        <begin position="55"/>
        <end position="111"/>
    </location>
</feature>
<feature type="domain" description="VQ" evidence="2">
    <location>
        <begin position="32"/>
        <end position="55"/>
    </location>
</feature>
<evidence type="ECO:0000256" key="1">
    <source>
        <dbReference type="SAM" id="MobiDB-lite"/>
    </source>
</evidence>
<dbReference type="Pfam" id="PF05678">
    <property type="entry name" value="VQ"/>
    <property type="match status" value="1"/>
</dbReference>
<comment type="caution">
    <text evidence="3">The sequence shown here is derived from an EMBL/GenBank/DDBJ whole genome shotgun (WGS) entry which is preliminary data.</text>
</comment>
<evidence type="ECO:0000313" key="4">
    <source>
        <dbReference type="Proteomes" id="UP000636709"/>
    </source>
</evidence>
<name>A0A835F569_9POAL</name>
<dbReference type="Proteomes" id="UP000636709">
    <property type="component" value="Unassembled WGS sequence"/>
</dbReference>
<gene>
    <name evidence="3" type="ORF">HU200_018844</name>
</gene>
<protein>
    <recommendedName>
        <fullName evidence="2">VQ domain-containing protein</fullName>
    </recommendedName>
</protein>
<feature type="compositionally biased region" description="Low complexity" evidence="1">
    <location>
        <begin position="92"/>
        <end position="111"/>
    </location>
</feature>
<dbReference type="EMBL" id="JACEFO010001629">
    <property type="protein sequence ID" value="KAF8728251.1"/>
    <property type="molecule type" value="Genomic_DNA"/>
</dbReference>
<feature type="compositionally biased region" description="Basic residues" evidence="1">
    <location>
        <begin position="1"/>
        <end position="10"/>
    </location>
</feature>
<organism evidence="3 4">
    <name type="scientific">Digitaria exilis</name>
    <dbReference type="NCBI Taxonomy" id="1010633"/>
    <lineage>
        <taxon>Eukaryota</taxon>
        <taxon>Viridiplantae</taxon>
        <taxon>Streptophyta</taxon>
        <taxon>Embryophyta</taxon>
        <taxon>Tracheophyta</taxon>
        <taxon>Spermatophyta</taxon>
        <taxon>Magnoliopsida</taxon>
        <taxon>Liliopsida</taxon>
        <taxon>Poales</taxon>
        <taxon>Poaceae</taxon>
        <taxon>PACMAD clade</taxon>
        <taxon>Panicoideae</taxon>
        <taxon>Panicodae</taxon>
        <taxon>Paniceae</taxon>
        <taxon>Anthephorinae</taxon>
        <taxon>Digitaria</taxon>
    </lineage>
</organism>
<dbReference type="OrthoDB" id="684831at2759"/>
<keyword evidence="4" id="KW-1185">Reference proteome</keyword>
<proteinExistence type="predicted"/>
<dbReference type="InterPro" id="IPR008889">
    <property type="entry name" value="VQ"/>
</dbReference>